<proteinExistence type="predicted"/>
<evidence type="ECO:0000259" key="3">
    <source>
        <dbReference type="Pfam" id="PF00501"/>
    </source>
</evidence>
<keyword evidence="5" id="KW-0548">Nucleotidyltransferase</keyword>
<dbReference type="OrthoDB" id="9803968at2"/>
<dbReference type="Proteomes" id="UP000315439">
    <property type="component" value="Unassembled WGS sequence"/>
</dbReference>
<dbReference type="PANTHER" id="PTHR43767">
    <property type="entry name" value="LONG-CHAIN-FATTY-ACID--COA LIGASE"/>
    <property type="match status" value="1"/>
</dbReference>
<evidence type="ECO:0000259" key="4">
    <source>
        <dbReference type="Pfam" id="PF13193"/>
    </source>
</evidence>
<dbReference type="EMBL" id="VIKS01000009">
    <property type="protein sequence ID" value="TQV87110.1"/>
    <property type="molecule type" value="Genomic_DNA"/>
</dbReference>
<dbReference type="Pfam" id="PF13193">
    <property type="entry name" value="AMP-binding_C"/>
    <property type="match status" value="1"/>
</dbReference>
<comment type="caution">
    <text evidence="5">The sequence shown here is derived from an EMBL/GenBank/DDBJ whole genome shotgun (WGS) entry which is preliminary data.</text>
</comment>
<dbReference type="Pfam" id="PF00501">
    <property type="entry name" value="AMP-binding"/>
    <property type="match status" value="1"/>
</dbReference>
<dbReference type="PANTHER" id="PTHR43767:SF10">
    <property type="entry name" value="SURFACTIN SYNTHASE SUBUNIT 1"/>
    <property type="match status" value="1"/>
</dbReference>
<dbReference type="InterPro" id="IPR000873">
    <property type="entry name" value="AMP-dep_synth/lig_dom"/>
</dbReference>
<keyword evidence="2" id="KW-0436">Ligase</keyword>
<dbReference type="InterPro" id="IPR042099">
    <property type="entry name" value="ANL_N_sf"/>
</dbReference>
<keyword evidence="5" id="KW-0808">Transferase</keyword>
<sequence>MRIPFSPWPESAASEYRDKGYWTGETIHSLLASRAKTTPDAIAIVCGKRRINYAEFYSLVNRLSIAFAKKRLGPKDTAVIHLTNTFEFYLAFFALLKRGVTPVLALAAHRYSELSHYLSQTNAKLLISDGDIWGKQCSEMMQRLQAEHSDLAQIVMTNSLQDMPDFVTDFNSLTSEDDSIHGDLGLPNEVAFFQLSGGSTGTPKLIPRTHDDYLYSVRESSKICQLNEQSRYLCALPVGHNFSLSSPGALGIFYAGGTVVLAKDPSPDTCFSIIEAEKINITALVPPVAMVWMKSAERNAKSLASLKLLQVGGAKFSQEAAKKVEPLLGCKLQQVFGMAEGLVNYTRIDDSSEIIENTQGRPISDDDEILVLDDNDEPVARGEIGHLLTRGPYTFRGYFQAPVTNSKSFTADGFYRTGDIVRQTADGYLIVEGRHKDQINRGGEKIAAEEIENHLIAFDGVLDVALVAMPDELMGEKSCAFLIPEDVNIPVIKLRQFLRQRGLADYKIPDRFEFVPVFPKTAVGKVSKKQLRLQIIDILKGSHKLSLQSFTDSAVSK</sequence>
<feature type="domain" description="AMP-binding enzyme C-terminal" evidence="4">
    <location>
        <begin position="450"/>
        <end position="525"/>
    </location>
</feature>
<feature type="domain" description="AMP-dependent synthetase/ligase" evidence="3">
    <location>
        <begin position="33"/>
        <end position="399"/>
    </location>
</feature>
<dbReference type="GO" id="GO:0019290">
    <property type="term" value="P:siderophore biosynthetic process"/>
    <property type="evidence" value="ECO:0007669"/>
    <property type="project" value="InterPro"/>
</dbReference>
<name>A0A545UCB9_9GAMM</name>
<dbReference type="Gene3D" id="3.30.300.30">
    <property type="match status" value="1"/>
</dbReference>
<evidence type="ECO:0000313" key="6">
    <source>
        <dbReference type="Proteomes" id="UP000315439"/>
    </source>
</evidence>
<dbReference type="PROSITE" id="PS00455">
    <property type="entry name" value="AMP_BINDING"/>
    <property type="match status" value="1"/>
</dbReference>
<reference evidence="5 6" key="1">
    <citation type="submission" date="2019-07" db="EMBL/GenBank/DDBJ databases">
        <title>Draft genome for Aliikangiella sp. M105.</title>
        <authorList>
            <person name="Wang G."/>
        </authorList>
    </citation>
    <scope>NUCLEOTIDE SEQUENCE [LARGE SCALE GENOMIC DNA]</scope>
    <source>
        <strain evidence="5 6">M105</strain>
    </source>
</reference>
<dbReference type="GO" id="GO:0008668">
    <property type="term" value="F:2,3-dihydroxybenzoate--[aryl-carrier protein] ligase"/>
    <property type="evidence" value="ECO:0007669"/>
    <property type="project" value="InterPro"/>
</dbReference>
<comment type="pathway">
    <text evidence="1">Siderophore biosynthesis.</text>
</comment>
<dbReference type="FunFam" id="2.30.38.10:FF:000003">
    <property type="entry name" value="Vibriobactin-specific 2,3-dihydroxybenzoate-AMP ligase"/>
    <property type="match status" value="1"/>
</dbReference>
<dbReference type="RefSeq" id="WP_142932116.1">
    <property type="nucleotide sequence ID" value="NZ_ML660165.1"/>
</dbReference>
<gene>
    <name evidence="5" type="ORF">FLL46_15000</name>
</gene>
<dbReference type="InterPro" id="IPR050237">
    <property type="entry name" value="ATP-dep_AMP-bd_enzyme"/>
</dbReference>
<organism evidence="5 6">
    <name type="scientific">Aliikangiella coralliicola</name>
    <dbReference type="NCBI Taxonomy" id="2592383"/>
    <lineage>
        <taxon>Bacteria</taxon>
        <taxon>Pseudomonadati</taxon>
        <taxon>Pseudomonadota</taxon>
        <taxon>Gammaproteobacteria</taxon>
        <taxon>Oceanospirillales</taxon>
        <taxon>Pleioneaceae</taxon>
        <taxon>Aliikangiella</taxon>
    </lineage>
</organism>
<protein>
    <submittedName>
        <fullName evidence="5">(2,3-dihydroxybenzoyl)adenylate synthase</fullName>
        <ecNumber evidence="5">2.7.7.58</ecNumber>
    </submittedName>
</protein>
<evidence type="ECO:0000256" key="1">
    <source>
        <dbReference type="ARBA" id="ARBA00004924"/>
    </source>
</evidence>
<accession>A0A545UCB9</accession>
<keyword evidence="6" id="KW-1185">Reference proteome</keyword>
<dbReference type="CDD" id="cd05920">
    <property type="entry name" value="23DHB-AMP_lg"/>
    <property type="match status" value="1"/>
</dbReference>
<dbReference type="AlphaFoldDB" id="A0A545UCB9"/>
<dbReference type="NCBIfam" id="TIGR02275">
    <property type="entry name" value="DHB_AMP_lig"/>
    <property type="match status" value="1"/>
</dbReference>
<dbReference type="InterPro" id="IPR011963">
    <property type="entry name" value="DHB_AMP_lig"/>
</dbReference>
<dbReference type="GO" id="GO:0016779">
    <property type="term" value="F:nucleotidyltransferase activity"/>
    <property type="evidence" value="ECO:0007669"/>
    <property type="project" value="UniProtKB-KW"/>
</dbReference>
<dbReference type="InterPro" id="IPR020845">
    <property type="entry name" value="AMP-binding_CS"/>
</dbReference>
<dbReference type="InterPro" id="IPR045851">
    <property type="entry name" value="AMP-bd_C_sf"/>
</dbReference>
<evidence type="ECO:0000313" key="5">
    <source>
        <dbReference type="EMBL" id="TQV87110.1"/>
    </source>
</evidence>
<dbReference type="EC" id="2.7.7.58" evidence="5"/>
<dbReference type="Gene3D" id="3.40.50.12780">
    <property type="entry name" value="N-terminal domain of ligase-like"/>
    <property type="match status" value="1"/>
</dbReference>
<dbReference type="InterPro" id="IPR025110">
    <property type="entry name" value="AMP-bd_C"/>
</dbReference>
<evidence type="ECO:0000256" key="2">
    <source>
        <dbReference type="ARBA" id="ARBA00022598"/>
    </source>
</evidence>
<dbReference type="SUPFAM" id="SSF56801">
    <property type="entry name" value="Acetyl-CoA synthetase-like"/>
    <property type="match status" value="1"/>
</dbReference>